<reference evidence="1" key="1">
    <citation type="journal article" date="2018" name="Sci. Rep.">
        <title>Novel Clade C-I Clostridium difficile strains escape diagnostic tests, differ in pathogenicity potential and carry toxins on extrachromosomal elements.</title>
        <authorList>
            <person name="Ramirez-Vargas G."/>
            <person name="Lopez-Urena D."/>
            <person name="Badilla A."/>
            <person name="Orozco-Aguilar J."/>
            <person name="Murillo T."/>
            <person name="Rojas P."/>
            <person name="Riedel T."/>
            <person name="Overmann J."/>
            <person name="Gonzalez G."/>
            <person name="Chaves-Olarte E."/>
            <person name="Quesada-Gomez C."/>
            <person name="Rodriguez C."/>
        </authorList>
    </citation>
    <scope>NUCLEOTIDE SEQUENCE</scope>
    <source>
        <strain evidence="1">HSJD-312</strain>
        <plasmid evidence="1">pHSJD-312</plasmid>
    </source>
</reference>
<gene>
    <name evidence="1" type="ORF">pHSJD-312_00086</name>
</gene>
<proteinExistence type="predicted"/>
<accession>A0A386JC03</accession>
<dbReference type="EMBL" id="MG973074">
    <property type="protein sequence ID" value="AYD68707.1"/>
    <property type="molecule type" value="Genomic_DNA"/>
</dbReference>
<keyword evidence="1" id="KW-0614">Plasmid</keyword>
<evidence type="ECO:0000313" key="1">
    <source>
        <dbReference type="EMBL" id="AYD68707.1"/>
    </source>
</evidence>
<name>A0A386JC03_CLODI</name>
<dbReference type="AlphaFoldDB" id="A0A386JC03"/>
<organism evidence="1">
    <name type="scientific">Clostridioides difficile</name>
    <name type="common">Peptoclostridium difficile</name>
    <dbReference type="NCBI Taxonomy" id="1496"/>
    <lineage>
        <taxon>Bacteria</taxon>
        <taxon>Bacillati</taxon>
        <taxon>Bacillota</taxon>
        <taxon>Clostridia</taxon>
        <taxon>Peptostreptococcales</taxon>
        <taxon>Peptostreptococcaceae</taxon>
        <taxon>Clostridioides</taxon>
    </lineage>
</organism>
<geneLocation type="plasmid" evidence="1">
    <name>pHSJD-312</name>
</geneLocation>
<sequence length="145" mass="17033">MLNKFGKYKIEFVANIEEIFIHITIYKKLVIEEVSEISLFQLGNYSEIKLLSDCIYINSNLLGTTVIQNSFRHKYEIKKLIKKNTIAEDYITSLNESELYKSVIGNEEFEIINEDISFVFNTLKKKYSDSDCFELNNITYKITEL</sequence>
<dbReference type="RefSeq" id="WP_021383343.1">
    <property type="nucleotide sequence ID" value="NZ_LJCL01000008.1"/>
</dbReference>
<protein>
    <submittedName>
        <fullName evidence="1">Uncharacterized protein</fullName>
    </submittedName>
</protein>